<dbReference type="Pfam" id="PF02518">
    <property type="entry name" value="HATPase_c"/>
    <property type="match status" value="1"/>
</dbReference>
<evidence type="ECO:0000256" key="6">
    <source>
        <dbReference type="ARBA" id="ARBA00022553"/>
    </source>
</evidence>
<proteinExistence type="predicted"/>
<evidence type="ECO:0000256" key="14">
    <source>
        <dbReference type="ARBA" id="ARBA00023136"/>
    </source>
</evidence>
<accession>A0A4Q7NVM1</accession>
<dbReference type="InterPro" id="IPR036890">
    <property type="entry name" value="HATPase_C_sf"/>
</dbReference>
<evidence type="ECO:0000313" key="19">
    <source>
        <dbReference type="EMBL" id="RZS91020.1"/>
    </source>
</evidence>
<dbReference type="InterPro" id="IPR003594">
    <property type="entry name" value="HATPase_dom"/>
</dbReference>
<evidence type="ECO:0000256" key="11">
    <source>
        <dbReference type="ARBA" id="ARBA00022840"/>
    </source>
</evidence>
<dbReference type="InterPro" id="IPR003018">
    <property type="entry name" value="GAF"/>
</dbReference>
<dbReference type="InterPro" id="IPR005467">
    <property type="entry name" value="His_kinase_dom"/>
</dbReference>
<evidence type="ECO:0000256" key="7">
    <source>
        <dbReference type="ARBA" id="ARBA00022679"/>
    </source>
</evidence>
<keyword evidence="14" id="KW-0472">Membrane</keyword>
<keyword evidence="12" id="KW-1133">Transmembrane helix</keyword>
<dbReference type="FunFam" id="1.10.287.130:FF:000001">
    <property type="entry name" value="Two-component sensor histidine kinase"/>
    <property type="match status" value="1"/>
</dbReference>
<dbReference type="InterPro" id="IPR036097">
    <property type="entry name" value="HisK_dim/P_sf"/>
</dbReference>
<dbReference type="PROSITE" id="PS50112">
    <property type="entry name" value="PAS"/>
    <property type="match status" value="1"/>
</dbReference>
<dbReference type="GO" id="GO:0030295">
    <property type="term" value="F:protein kinase activator activity"/>
    <property type="evidence" value="ECO:0007669"/>
    <property type="project" value="TreeGrafter"/>
</dbReference>
<dbReference type="SUPFAM" id="SSF55874">
    <property type="entry name" value="ATPase domain of HSP90 chaperone/DNA topoisomerase II/histidine kinase"/>
    <property type="match status" value="1"/>
</dbReference>
<dbReference type="SUPFAM" id="SSF55781">
    <property type="entry name" value="GAF domain-like"/>
    <property type="match status" value="1"/>
</dbReference>
<dbReference type="GO" id="GO:0000155">
    <property type="term" value="F:phosphorelay sensor kinase activity"/>
    <property type="evidence" value="ECO:0007669"/>
    <property type="project" value="InterPro"/>
</dbReference>
<evidence type="ECO:0000259" key="18">
    <source>
        <dbReference type="PROSITE" id="PS50112"/>
    </source>
</evidence>
<comment type="cofactor">
    <cofactor evidence="2">
        <name>a divalent metal cation</name>
        <dbReference type="ChEBI" id="CHEBI:60240"/>
    </cofactor>
</comment>
<dbReference type="PROSITE" id="PS50109">
    <property type="entry name" value="HIS_KIN"/>
    <property type="match status" value="1"/>
</dbReference>
<dbReference type="GO" id="GO:0000156">
    <property type="term" value="F:phosphorelay response regulator activity"/>
    <property type="evidence" value="ECO:0007669"/>
    <property type="project" value="TreeGrafter"/>
</dbReference>
<dbReference type="InterPro" id="IPR000014">
    <property type="entry name" value="PAS"/>
</dbReference>
<feature type="domain" description="PAS" evidence="18">
    <location>
        <begin position="263"/>
        <end position="318"/>
    </location>
</feature>
<keyword evidence="9" id="KW-0547">Nucleotide-binding</keyword>
<dbReference type="FunFam" id="3.30.565.10:FF:000006">
    <property type="entry name" value="Sensor histidine kinase WalK"/>
    <property type="match status" value="1"/>
</dbReference>
<comment type="caution">
    <text evidence="19">The sequence shown here is derived from an EMBL/GenBank/DDBJ whole genome shotgun (WGS) entry which is preliminary data.</text>
</comment>
<dbReference type="SMART" id="SM00065">
    <property type="entry name" value="GAF"/>
    <property type="match status" value="1"/>
</dbReference>
<dbReference type="SMART" id="SM00091">
    <property type="entry name" value="PAS"/>
    <property type="match status" value="1"/>
</dbReference>
<dbReference type="InterPro" id="IPR035965">
    <property type="entry name" value="PAS-like_dom_sf"/>
</dbReference>
<dbReference type="InterPro" id="IPR029016">
    <property type="entry name" value="GAF-like_dom_sf"/>
</dbReference>
<dbReference type="Proteomes" id="UP000293638">
    <property type="component" value="Unassembled WGS sequence"/>
</dbReference>
<dbReference type="CDD" id="cd00130">
    <property type="entry name" value="PAS"/>
    <property type="match status" value="1"/>
</dbReference>
<dbReference type="Gene3D" id="3.30.450.20">
    <property type="entry name" value="PAS domain"/>
    <property type="match status" value="1"/>
</dbReference>
<evidence type="ECO:0000256" key="12">
    <source>
        <dbReference type="ARBA" id="ARBA00022989"/>
    </source>
</evidence>
<gene>
    <name evidence="19" type="ORF">EV189_0251</name>
</gene>
<dbReference type="GO" id="GO:0005509">
    <property type="term" value="F:calcium ion binding"/>
    <property type="evidence" value="ECO:0007669"/>
    <property type="project" value="UniProtKB-ARBA"/>
</dbReference>
<dbReference type="PRINTS" id="PR00344">
    <property type="entry name" value="BCTRLSENSOR"/>
</dbReference>
<dbReference type="InterPro" id="IPR013767">
    <property type="entry name" value="PAS_fold"/>
</dbReference>
<dbReference type="EC" id="2.7.13.3" evidence="5"/>
<feature type="domain" description="Histidine kinase" evidence="17">
    <location>
        <begin position="416"/>
        <end position="633"/>
    </location>
</feature>
<dbReference type="SUPFAM" id="SSF47384">
    <property type="entry name" value="Homodimeric domain of signal transducing histidine kinase"/>
    <property type="match status" value="1"/>
</dbReference>
<dbReference type="GO" id="GO:0005524">
    <property type="term" value="F:ATP binding"/>
    <property type="evidence" value="ECO:0007669"/>
    <property type="project" value="UniProtKB-KW"/>
</dbReference>
<dbReference type="InterPro" id="IPR050351">
    <property type="entry name" value="BphY/WalK/GraS-like"/>
</dbReference>
<evidence type="ECO:0000256" key="5">
    <source>
        <dbReference type="ARBA" id="ARBA00012438"/>
    </source>
</evidence>
<dbReference type="Pfam" id="PF13185">
    <property type="entry name" value="GAF_2"/>
    <property type="match status" value="1"/>
</dbReference>
<evidence type="ECO:0000256" key="1">
    <source>
        <dbReference type="ARBA" id="ARBA00000085"/>
    </source>
</evidence>
<keyword evidence="13" id="KW-0902">Two-component regulatory system</keyword>
<dbReference type="GO" id="GO:0007234">
    <property type="term" value="P:osmosensory signaling via phosphorelay pathway"/>
    <property type="evidence" value="ECO:0007669"/>
    <property type="project" value="TreeGrafter"/>
</dbReference>
<dbReference type="SMART" id="SM00388">
    <property type="entry name" value="HisKA"/>
    <property type="match status" value="1"/>
</dbReference>
<dbReference type="Gene3D" id="3.30.565.10">
    <property type="entry name" value="Histidine kinase-like ATPase, C-terminal domain"/>
    <property type="match status" value="1"/>
</dbReference>
<dbReference type="Gene3D" id="1.10.287.130">
    <property type="match status" value="1"/>
</dbReference>
<dbReference type="EMBL" id="SGXD01000001">
    <property type="protein sequence ID" value="RZS91020.1"/>
    <property type="molecule type" value="Genomic_DNA"/>
</dbReference>
<dbReference type="OrthoDB" id="3272385at2"/>
<evidence type="ECO:0000256" key="13">
    <source>
        <dbReference type="ARBA" id="ARBA00023012"/>
    </source>
</evidence>
<evidence type="ECO:0000256" key="3">
    <source>
        <dbReference type="ARBA" id="ARBA00004141"/>
    </source>
</evidence>
<evidence type="ECO:0000256" key="9">
    <source>
        <dbReference type="ARBA" id="ARBA00022741"/>
    </source>
</evidence>
<keyword evidence="10" id="KW-0418">Kinase</keyword>
<evidence type="ECO:0000256" key="2">
    <source>
        <dbReference type="ARBA" id="ARBA00001968"/>
    </source>
</evidence>
<comment type="subcellular location">
    <subcellularLocation>
        <location evidence="4">Cell membrane</location>
    </subcellularLocation>
    <subcellularLocation>
        <location evidence="3">Membrane</location>
        <topology evidence="3">Multi-pass membrane protein</topology>
    </subcellularLocation>
</comment>
<dbReference type="RefSeq" id="WP_130491138.1">
    <property type="nucleotide sequence ID" value="NZ_SGXD01000001.1"/>
</dbReference>
<dbReference type="PANTHER" id="PTHR42878:SF7">
    <property type="entry name" value="SENSOR HISTIDINE KINASE GLRK"/>
    <property type="match status" value="1"/>
</dbReference>
<dbReference type="AlphaFoldDB" id="A0A4Q7NVM1"/>
<protein>
    <recommendedName>
        <fullName evidence="15">Sensor-like histidine kinase SenX3</fullName>
        <ecNumber evidence="5">2.7.13.3</ecNumber>
    </recommendedName>
</protein>
<evidence type="ECO:0000256" key="16">
    <source>
        <dbReference type="SAM" id="MobiDB-lite"/>
    </source>
</evidence>
<dbReference type="NCBIfam" id="TIGR00229">
    <property type="entry name" value="sensory_box"/>
    <property type="match status" value="1"/>
</dbReference>
<dbReference type="SMART" id="SM00387">
    <property type="entry name" value="HATPase_c"/>
    <property type="match status" value="1"/>
</dbReference>
<dbReference type="Pfam" id="PF00989">
    <property type="entry name" value="PAS"/>
    <property type="match status" value="1"/>
</dbReference>
<dbReference type="Pfam" id="PF00512">
    <property type="entry name" value="HisKA"/>
    <property type="match status" value="1"/>
</dbReference>
<name>A0A4Q7NVM1_9ACTN</name>
<sequence length="651" mass="69737">MRDAPLDDVVRLAAALTGASGLELPGRGELPVHGTLPAEGVERVSVPVSSPEGTGRLWAAAPADALDRAQVALQLEVLARHTEVLLEASRRERAADVLAEVAALANDVRGMSDTLHDALELLCAFVGAPLATAYLREDKALRVVAGVHADQPGLAAFARRTSELVFTPGDGLPGTVLASGRAAWVDDLARGFVPRAGAAVDAGLRAGFAFPVVAGDTVVGVIEFLDAGVRTVDEPLLRLLTQVGVVLGRAVERQRGTEELAHREERLRRLLDSAGDAFLSSDMQGRVTEWNRRAEDLLGWTRAEMIGRDFAGVLVPEEAREGHQRGFARFRDTGVGTMLDRPVEVPVRHRDGHELDVELVLWSTGEGDAREVSAFIRDVGHRHEVERLLRADLRRQEELVEQLRQLDQAKSDVVTTVSHEFRTPLTSMLGYLELLVDDRESLDELHQQALAAVHRNTYRLKRLIDNLVVLSRFEEGTGSSLLVPVDLSGLTGTVAEEHTVSARAKGVAVRLRLQPVPRVPGDRALLERVVDNLLSNAVKFTGEGGSVDVTVRMEGSDVCLSVSDTGVGIPAEEQESVFSRFVRGRYAEAQAVQGSGIGLSVAREVVEAHGGAISLRSALGSGTHVEVRLPVPARSSGGTGGADGGDEEVGP</sequence>
<organism evidence="19 20">
    <name type="scientific">Motilibacter rhizosphaerae</name>
    <dbReference type="NCBI Taxonomy" id="598652"/>
    <lineage>
        <taxon>Bacteria</taxon>
        <taxon>Bacillati</taxon>
        <taxon>Actinomycetota</taxon>
        <taxon>Actinomycetes</taxon>
        <taxon>Motilibacterales</taxon>
        <taxon>Motilibacteraceae</taxon>
        <taxon>Motilibacter</taxon>
    </lineage>
</organism>
<dbReference type="CDD" id="cd00082">
    <property type="entry name" value="HisKA"/>
    <property type="match status" value="1"/>
</dbReference>
<keyword evidence="6" id="KW-0597">Phosphoprotein</keyword>
<keyword evidence="20" id="KW-1185">Reference proteome</keyword>
<keyword evidence="8" id="KW-0812">Transmembrane</keyword>
<evidence type="ECO:0000259" key="17">
    <source>
        <dbReference type="PROSITE" id="PS50109"/>
    </source>
</evidence>
<dbReference type="PANTHER" id="PTHR42878">
    <property type="entry name" value="TWO-COMPONENT HISTIDINE KINASE"/>
    <property type="match status" value="1"/>
</dbReference>
<reference evidence="19 20" key="1">
    <citation type="submission" date="2019-02" db="EMBL/GenBank/DDBJ databases">
        <title>Genomic Encyclopedia of Type Strains, Phase IV (KMG-IV): sequencing the most valuable type-strain genomes for metagenomic binning, comparative biology and taxonomic classification.</title>
        <authorList>
            <person name="Goeker M."/>
        </authorList>
    </citation>
    <scope>NUCLEOTIDE SEQUENCE [LARGE SCALE GENOMIC DNA]</scope>
    <source>
        <strain evidence="19 20">DSM 45622</strain>
    </source>
</reference>
<dbReference type="Gene3D" id="3.30.450.40">
    <property type="match status" value="1"/>
</dbReference>
<evidence type="ECO:0000256" key="15">
    <source>
        <dbReference type="ARBA" id="ARBA00039401"/>
    </source>
</evidence>
<evidence type="ECO:0000256" key="10">
    <source>
        <dbReference type="ARBA" id="ARBA00022777"/>
    </source>
</evidence>
<dbReference type="GO" id="GO:0005886">
    <property type="term" value="C:plasma membrane"/>
    <property type="evidence" value="ECO:0007669"/>
    <property type="project" value="UniProtKB-SubCell"/>
</dbReference>
<dbReference type="SUPFAM" id="SSF55785">
    <property type="entry name" value="PYP-like sensor domain (PAS domain)"/>
    <property type="match status" value="1"/>
</dbReference>
<evidence type="ECO:0000313" key="20">
    <source>
        <dbReference type="Proteomes" id="UP000293638"/>
    </source>
</evidence>
<comment type="catalytic activity">
    <reaction evidence="1">
        <text>ATP + protein L-histidine = ADP + protein N-phospho-L-histidine.</text>
        <dbReference type="EC" id="2.7.13.3"/>
    </reaction>
</comment>
<evidence type="ECO:0000256" key="4">
    <source>
        <dbReference type="ARBA" id="ARBA00004236"/>
    </source>
</evidence>
<feature type="region of interest" description="Disordered" evidence="16">
    <location>
        <begin position="631"/>
        <end position="651"/>
    </location>
</feature>
<keyword evidence="7" id="KW-0808">Transferase</keyword>
<keyword evidence="11" id="KW-0067">ATP-binding</keyword>
<dbReference type="GO" id="GO:0006355">
    <property type="term" value="P:regulation of DNA-templated transcription"/>
    <property type="evidence" value="ECO:0007669"/>
    <property type="project" value="InterPro"/>
</dbReference>
<dbReference type="InterPro" id="IPR003661">
    <property type="entry name" value="HisK_dim/P_dom"/>
</dbReference>
<dbReference type="InterPro" id="IPR004358">
    <property type="entry name" value="Sig_transdc_His_kin-like_C"/>
</dbReference>
<evidence type="ECO:0000256" key="8">
    <source>
        <dbReference type="ARBA" id="ARBA00022692"/>
    </source>
</evidence>